<evidence type="ECO:0000313" key="2">
    <source>
        <dbReference type="Proteomes" id="UP000789860"/>
    </source>
</evidence>
<organism evidence="1 2">
    <name type="scientific">Scutellospora calospora</name>
    <dbReference type="NCBI Taxonomy" id="85575"/>
    <lineage>
        <taxon>Eukaryota</taxon>
        <taxon>Fungi</taxon>
        <taxon>Fungi incertae sedis</taxon>
        <taxon>Mucoromycota</taxon>
        <taxon>Glomeromycotina</taxon>
        <taxon>Glomeromycetes</taxon>
        <taxon>Diversisporales</taxon>
        <taxon>Gigasporaceae</taxon>
        <taxon>Scutellospora</taxon>
    </lineage>
</organism>
<dbReference type="EMBL" id="CAJVPM010004043">
    <property type="protein sequence ID" value="CAG8508424.1"/>
    <property type="molecule type" value="Genomic_DNA"/>
</dbReference>
<accession>A0ACA9L5F2</accession>
<comment type="caution">
    <text evidence="1">The sequence shown here is derived from an EMBL/GenBank/DDBJ whole genome shotgun (WGS) entry which is preliminary data.</text>
</comment>
<sequence>MKYLGFIVLICIAHILVVHGSPLLKIRCTPGGGKGDCDLGQQCETEGDCTSDNFCIDGECRYNPPPYC</sequence>
<dbReference type="Proteomes" id="UP000789860">
    <property type="component" value="Unassembled WGS sequence"/>
</dbReference>
<keyword evidence="2" id="KW-1185">Reference proteome</keyword>
<evidence type="ECO:0000313" key="1">
    <source>
        <dbReference type="EMBL" id="CAG8508424.1"/>
    </source>
</evidence>
<feature type="non-terminal residue" evidence="1">
    <location>
        <position position="68"/>
    </location>
</feature>
<protein>
    <submittedName>
        <fullName evidence="1">4202_t:CDS:1</fullName>
    </submittedName>
</protein>
<reference evidence="1" key="1">
    <citation type="submission" date="2021-06" db="EMBL/GenBank/DDBJ databases">
        <authorList>
            <person name="Kallberg Y."/>
            <person name="Tangrot J."/>
            <person name="Rosling A."/>
        </authorList>
    </citation>
    <scope>NUCLEOTIDE SEQUENCE</scope>
    <source>
        <strain evidence="1">AU212A</strain>
    </source>
</reference>
<proteinExistence type="predicted"/>
<gene>
    <name evidence="1" type="ORF">SCALOS_LOCUS3550</name>
</gene>
<name>A0ACA9L5F2_9GLOM</name>